<dbReference type="EMBL" id="CP017755">
    <property type="protein sequence ID" value="AOZ09991.1"/>
    <property type="molecule type" value="Genomic_DNA"/>
</dbReference>
<evidence type="ECO:0000256" key="3">
    <source>
        <dbReference type="ARBA" id="ARBA00022840"/>
    </source>
</evidence>
<dbReference type="Gene3D" id="3.30.470.20">
    <property type="entry name" value="ATP-grasp fold, B domain"/>
    <property type="match status" value="1"/>
</dbReference>
<evidence type="ECO:0000256" key="1">
    <source>
        <dbReference type="ARBA" id="ARBA00022598"/>
    </source>
</evidence>
<dbReference type="Pfam" id="PF13380">
    <property type="entry name" value="CoA_binding_2"/>
    <property type="match status" value="1"/>
</dbReference>
<dbReference type="Pfam" id="PF13607">
    <property type="entry name" value="Succ_CoA_lig"/>
    <property type="match status" value="1"/>
</dbReference>
<keyword evidence="7" id="KW-1185">Reference proteome</keyword>
<dbReference type="SUPFAM" id="SSF56059">
    <property type="entry name" value="Glutathione synthetase ATP-binding domain-like"/>
    <property type="match status" value="1"/>
</dbReference>
<dbReference type="PROSITE" id="PS50975">
    <property type="entry name" value="ATP_GRASP"/>
    <property type="match status" value="1"/>
</dbReference>
<dbReference type="PANTHER" id="PTHR43334">
    <property type="entry name" value="ACETATE--COA LIGASE [ADP-FORMING]"/>
    <property type="match status" value="1"/>
</dbReference>
<protein>
    <recommendedName>
        <fullName evidence="5">ATP-grasp domain-containing protein</fullName>
    </recommendedName>
</protein>
<evidence type="ECO:0000256" key="2">
    <source>
        <dbReference type="ARBA" id="ARBA00022741"/>
    </source>
</evidence>
<evidence type="ECO:0000256" key="4">
    <source>
        <dbReference type="PROSITE-ProRule" id="PRU00409"/>
    </source>
</evidence>
<name>A0ABN4TYB6_9BURK</name>
<dbReference type="InterPro" id="IPR016102">
    <property type="entry name" value="Succinyl-CoA_synth-like"/>
</dbReference>
<dbReference type="RefSeq" id="WP_071072524.1">
    <property type="nucleotide sequence ID" value="NZ_CP017755.1"/>
</dbReference>
<feature type="domain" description="ATP-grasp" evidence="5">
    <location>
        <begin position="498"/>
        <end position="534"/>
    </location>
</feature>
<reference evidence="6 7" key="1">
    <citation type="submission" date="2016-10" db="EMBL/GenBank/DDBJ databases">
        <title>Complete genome sequences of three Cupriavidus strains isolated from various Malaysian environments.</title>
        <authorList>
            <person name="Abdullah A.A.-A."/>
            <person name="Shafie N.A.H."/>
            <person name="Lau N.S."/>
        </authorList>
    </citation>
    <scope>NUCLEOTIDE SEQUENCE [LARGE SCALE GENOMIC DNA]</scope>
    <source>
        <strain evidence="6 7">USMAA1020</strain>
    </source>
</reference>
<dbReference type="SUPFAM" id="SSF51735">
    <property type="entry name" value="NAD(P)-binding Rossmann-fold domains"/>
    <property type="match status" value="1"/>
</dbReference>
<dbReference type="Proteomes" id="UP000177515">
    <property type="component" value="Chromosome 2"/>
</dbReference>
<dbReference type="InterPro" id="IPR011761">
    <property type="entry name" value="ATP-grasp"/>
</dbReference>
<evidence type="ECO:0000313" key="6">
    <source>
        <dbReference type="EMBL" id="AOZ09991.1"/>
    </source>
</evidence>
<dbReference type="Pfam" id="PF13549">
    <property type="entry name" value="ATP-grasp_5"/>
    <property type="match status" value="1"/>
</dbReference>
<sequence>MSLDTIATILNPRAVAIVGASDELQKWGGSMLALLRKFHYGGQIYPVNPKSQEVQGLPAFASVRAIAAPVDVALVAVPNERVLDAIRDCAGAGVKAVLMVTSQFAEAGEQGRALQEQVVAIARAAGTRIIGPNCMGYFSSHASLCLLNSQALMRNASLPAGSIALVSQSGALAGTMLARAYDLGAGFSFCVSLGNQADLEVCDFLEYAIADAHTRVISLYVEGLKDPLRFLDLLRRARAAGKPVLLTKAGRTDSGQRAVQSHTASMAGAYRTFEACVRHAGAVIVDDPLELVVQAAAWASLPAPAKRGVAVFSGSGGGGAVASDLVDEAGLRAATLSGATVQALAALMPAASAHLPFDLGSVPAADRLRRPDWLKRVLATMMADDHVGAGLFVMTTQPDMVGAAETVIACQRDAGKPLLFVNAASSCGDAAVARLREAGLPHFASVKEATRFLVNRLADARAAGTDETPAAQPPFSRAEVDAACRQLRAGLVPEHQAKQLLCAAGIATTGGEVAASAGEAVELARRLGFPLAMKVVSPQISHKSDIGGVALDIADEAMVASRFADLRAAAGKVPGAVFEGCLLQRMARADAELLVGTHWDAQFGAMLTFGFGGTLVELQRDTALLPATVSRPAIARALSALRQYPLLNGYRGRPPARVDSIVELIHRMGQLAAHLGERLAECEANPVMVHGDTILVADARAVWKEEQ</sequence>
<gene>
    <name evidence="6" type="ORF">BKK80_30455</name>
</gene>
<accession>A0ABN4TYB6</accession>
<dbReference type="SUPFAM" id="SSF52210">
    <property type="entry name" value="Succinyl-CoA synthetase domains"/>
    <property type="match status" value="2"/>
</dbReference>
<dbReference type="Gene3D" id="3.40.50.261">
    <property type="entry name" value="Succinyl-CoA synthetase domains"/>
    <property type="match status" value="2"/>
</dbReference>
<dbReference type="InterPro" id="IPR013815">
    <property type="entry name" value="ATP_grasp_subdomain_1"/>
</dbReference>
<organism evidence="6 7">
    <name type="scientific">Cupriavidus malaysiensis</name>
    <dbReference type="NCBI Taxonomy" id="367825"/>
    <lineage>
        <taxon>Bacteria</taxon>
        <taxon>Pseudomonadati</taxon>
        <taxon>Pseudomonadota</taxon>
        <taxon>Betaproteobacteria</taxon>
        <taxon>Burkholderiales</taxon>
        <taxon>Burkholderiaceae</taxon>
        <taxon>Cupriavidus</taxon>
    </lineage>
</organism>
<keyword evidence="3 4" id="KW-0067">ATP-binding</keyword>
<dbReference type="InterPro" id="IPR036291">
    <property type="entry name" value="NAD(P)-bd_dom_sf"/>
</dbReference>
<dbReference type="PANTHER" id="PTHR43334:SF1">
    <property type="entry name" value="3-HYDROXYPROPIONATE--COA LIGASE [ADP-FORMING]"/>
    <property type="match status" value="1"/>
</dbReference>
<dbReference type="Gene3D" id="3.40.50.720">
    <property type="entry name" value="NAD(P)-binding Rossmann-like Domain"/>
    <property type="match status" value="1"/>
</dbReference>
<dbReference type="Gene3D" id="3.30.1490.20">
    <property type="entry name" value="ATP-grasp fold, A domain"/>
    <property type="match status" value="1"/>
</dbReference>
<dbReference type="InterPro" id="IPR032875">
    <property type="entry name" value="Succ_CoA_lig_flav_dom"/>
</dbReference>
<evidence type="ECO:0000259" key="5">
    <source>
        <dbReference type="PROSITE" id="PS50975"/>
    </source>
</evidence>
<keyword evidence="2 4" id="KW-0547">Nucleotide-binding</keyword>
<dbReference type="InterPro" id="IPR051538">
    <property type="entry name" value="Acyl-CoA_Synth/Transferase"/>
</dbReference>
<dbReference type="InterPro" id="IPR003781">
    <property type="entry name" value="CoA-bd"/>
</dbReference>
<evidence type="ECO:0000313" key="7">
    <source>
        <dbReference type="Proteomes" id="UP000177515"/>
    </source>
</evidence>
<dbReference type="SMART" id="SM00881">
    <property type="entry name" value="CoA_binding"/>
    <property type="match status" value="1"/>
</dbReference>
<proteinExistence type="predicted"/>
<keyword evidence="1" id="KW-0436">Ligase</keyword>